<proteinExistence type="predicted"/>
<evidence type="ECO:0000313" key="2">
    <source>
        <dbReference type="Proteomes" id="UP001063350"/>
    </source>
</evidence>
<accession>A0A915U0Y2</accession>
<evidence type="ECO:0000313" key="1">
    <source>
        <dbReference type="EMBL" id="BCO08775.1"/>
    </source>
</evidence>
<dbReference type="EMBL" id="AP024233">
    <property type="protein sequence ID" value="BCO08775.1"/>
    <property type="molecule type" value="Genomic_DNA"/>
</dbReference>
<keyword evidence="2" id="KW-1185">Reference proteome</keyword>
<name>A0A915U0Y2_9BACT</name>
<dbReference type="KEGG" id="ddu:GF1_11510"/>
<dbReference type="InterPro" id="IPR007487">
    <property type="entry name" value="ABC_transpt-TYRBP-like"/>
</dbReference>
<dbReference type="Proteomes" id="UP001063350">
    <property type="component" value="Chromosome"/>
</dbReference>
<dbReference type="Gene3D" id="3.40.50.2300">
    <property type="match status" value="2"/>
</dbReference>
<gene>
    <name evidence="1" type="ORF">GF1_11510</name>
</gene>
<organism evidence="1 2">
    <name type="scientific">Desulfolithobacter dissulfuricans</name>
    <dbReference type="NCBI Taxonomy" id="2795293"/>
    <lineage>
        <taxon>Bacteria</taxon>
        <taxon>Pseudomonadati</taxon>
        <taxon>Thermodesulfobacteriota</taxon>
        <taxon>Desulfobulbia</taxon>
        <taxon>Desulfobulbales</taxon>
        <taxon>Desulfobulbaceae</taxon>
        <taxon>Desulfolithobacter</taxon>
    </lineage>
</organism>
<sequence length="341" mass="38096">MIMKDDVSWSRTFCGTLILILFMLLSLLTPATAGAAKQYKVLVVMSYEQDYPWVQAIRRGIDQVLAGDCDIRYFYLDTKKDIAGGRRKARQAYEVYRQWQPDGVIAVDDNAQSMFVVPYLLDKVNTPVMFCGVNADPHRYGYPGRNVSGILERLHIRESIVFAGQLSRIQTVCFLMKKSPVAALVRNQVDQEKETYPAKSLGFYLPATLDEALVTVDDLRRRCDLLFIETLEGIPDGDGKPLTSKEVIPLVVKAFGGPTAGTDLHSVRYGVLCSVIKSGEEQGETAATKLLRAMTGTPVAEIPITRNYRGKRVLNVTTMKNLGIRARPMLLRGTQLVRIEE</sequence>
<protein>
    <submittedName>
        <fullName evidence="1">Uncharacterized protein</fullName>
    </submittedName>
</protein>
<reference evidence="1" key="1">
    <citation type="submission" date="2020-12" db="EMBL/GenBank/DDBJ databases">
        <title>Desulfobium dissulfuricans gen. nov., sp. nov., a novel mesophilic, sulfate-reducing bacterium isolated from a deep-sea hydrothermal vent.</title>
        <authorList>
            <person name="Hashimoto Y."/>
            <person name="Tame A."/>
            <person name="Sawayama S."/>
            <person name="Miyazaki J."/>
            <person name="Takai K."/>
            <person name="Nakagawa S."/>
        </authorList>
    </citation>
    <scope>NUCLEOTIDE SEQUENCE</scope>
    <source>
        <strain evidence="1">GF1</strain>
    </source>
</reference>
<dbReference type="PANTHER" id="PTHR35271:SF1">
    <property type="entry name" value="ABC TRANSPORTER, SUBSTRATE-BINDING LIPOPROTEIN"/>
    <property type="match status" value="1"/>
</dbReference>
<dbReference type="PANTHER" id="PTHR35271">
    <property type="entry name" value="ABC TRANSPORTER, SUBSTRATE-BINDING LIPOPROTEIN-RELATED"/>
    <property type="match status" value="1"/>
</dbReference>
<dbReference type="AlphaFoldDB" id="A0A915U0Y2"/>